<protein>
    <submittedName>
        <fullName evidence="2">Uncharacterized protein</fullName>
    </submittedName>
</protein>
<proteinExistence type="predicted"/>
<reference evidence="2" key="1">
    <citation type="submission" date="2018-02" db="EMBL/GenBank/DDBJ databases">
        <title>Rhizophora mucronata_Transcriptome.</title>
        <authorList>
            <person name="Meera S.P."/>
            <person name="Sreeshan A."/>
            <person name="Augustine A."/>
        </authorList>
    </citation>
    <scope>NUCLEOTIDE SEQUENCE</scope>
    <source>
        <tissue evidence="2">Leaf</tissue>
    </source>
</reference>
<feature type="compositionally biased region" description="Polar residues" evidence="1">
    <location>
        <begin position="1"/>
        <end position="10"/>
    </location>
</feature>
<feature type="region of interest" description="Disordered" evidence="1">
    <location>
        <begin position="1"/>
        <end position="43"/>
    </location>
</feature>
<evidence type="ECO:0000313" key="2">
    <source>
        <dbReference type="EMBL" id="MBX66510.1"/>
    </source>
</evidence>
<organism evidence="2">
    <name type="scientific">Rhizophora mucronata</name>
    <name type="common">Asiatic mangrove</name>
    <dbReference type="NCBI Taxonomy" id="61149"/>
    <lineage>
        <taxon>Eukaryota</taxon>
        <taxon>Viridiplantae</taxon>
        <taxon>Streptophyta</taxon>
        <taxon>Embryophyta</taxon>
        <taxon>Tracheophyta</taxon>
        <taxon>Spermatophyta</taxon>
        <taxon>Magnoliopsida</taxon>
        <taxon>eudicotyledons</taxon>
        <taxon>Gunneridae</taxon>
        <taxon>Pentapetalae</taxon>
        <taxon>rosids</taxon>
        <taxon>fabids</taxon>
        <taxon>Malpighiales</taxon>
        <taxon>Rhizophoraceae</taxon>
        <taxon>Rhizophora</taxon>
    </lineage>
</organism>
<accession>A0A2P2QHN2</accession>
<name>A0A2P2QHN2_RHIMU</name>
<feature type="compositionally biased region" description="Polar residues" evidence="1">
    <location>
        <begin position="21"/>
        <end position="31"/>
    </location>
</feature>
<dbReference type="EMBL" id="GGEC01086026">
    <property type="protein sequence ID" value="MBX66510.1"/>
    <property type="molecule type" value="Transcribed_RNA"/>
</dbReference>
<evidence type="ECO:0000256" key="1">
    <source>
        <dbReference type="SAM" id="MobiDB-lite"/>
    </source>
</evidence>
<dbReference type="AlphaFoldDB" id="A0A2P2QHN2"/>
<feature type="compositionally biased region" description="Basic and acidic residues" evidence="1">
    <location>
        <begin position="33"/>
        <end position="43"/>
    </location>
</feature>
<sequence length="43" mass="4635">MQAAPPSNLSRGHFSTLELGNASSIGVSYSQPRRRETPGKDPH</sequence>